<evidence type="ECO:0000313" key="1">
    <source>
        <dbReference type="EMBL" id="OWW20607.1"/>
    </source>
</evidence>
<organism evidence="1 2">
    <name type="scientific">Noviherbaspirillum denitrificans</name>
    <dbReference type="NCBI Taxonomy" id="1968433"/>
    <lineage>
        <taxon>Bacteria</taxon>
        <taxon>Pseudomonadati</taxon>
        <taxon>Pseudomonadota</taxon>
        <taxon>Betaproteobacteria</taxon>
        <taxon>Burkholderiales</taxon>
        <taxon>Oxalobacteraceae</taxon>
        <taxon>Noviherbaspirillum</taxon>
    </lineage>
</organism>
<accession>A0A254TEM3</accession>
<keyword evidence="2" id="KW-1185">Reference proteome</keyword>
<name>A0A254TEM3_9BURK</name>
<dbReference type="EMBL" id="LSTO01000001">
    <property type="protein sequence ID" value="OWW20607.1"/>
    <property type="molecule type" value="Genomic_DNA"/>
</dbReference>
<sequence length="63" mass="7704">MERIDACGERRVVQDVSRPSKEDVRKWLDDRRQRRQPLPEIAEIQRQLDWTCRLENNDVRERG</sequence>
<gene>
    <name evidence="1" type="ORF">AYR66_15045</name>
</gene>
<dbReference type="AlphaFoldDB" id="A0A254TEM3"/>
<evidence type="ECO:0000313" key="2">
    <source>
        <dbReference type="Proteomes" id="UP000197535"/>
    </source>
</evidence>
<dbReference type="Proteomes" id="UP000197535">
    <property type="component" value="Unassembled WGS sequence"/>
</dbReference>
<reference evidence="1 2" key="1">
    <citation type="submission" date="2016-02" db="EMBL/GenBank/DDBJ databases">
        <authorList>
            <person name="Wen L."/>
            <person name="He K."/>
            <person name="Yang H."/>
        </authorList>
    </citation>
    <scope>NUCLEOTIDE SEQUENCE [LARGE SCALE GENOMIC DNA]</scope>
    <source>
        <strain evidence="1 2">TSA40</strain>
    </source>
</reference>
<protein>
    <submittedName>
        <fullName evidence="1">Uncharacterized protein</fullName>
    </submittedName>
</protein>
<comment type="caution">
    <text evidence="1">The sequence shown here is derived from an EMBL/GenBank/DDBJ whole genome shotgun (WGS) entry which is preliminary data.</text>
</comment>
<proteinExistence type="predicted"/>